<keyword evidence="3" id="KW-1185">Reference proteome</keyword>
<reference evidence="2" key="1">
    <citation type="submission" date="2023-06" db="EMBL/GenBank/DDBJ databases">
        <title>Genome-scale phylogeny and comparative genomics of the fungal order Sordariales.</title>
        <authorList>
            <consortium name="Lawrence Berkeley National Laboratory"/>
            <person name="Hensen N."/>
            <person name="Bonometti L."/>
            <person name="Westerberg I."/>
            <person name="Brannstrom I.O."/>
            <person name="Guillou S."/>
            <person name="Cros-Aarteil S."/>
            <person name="Calhoun S."/>
            <person name="Haridas S."/>
            <person name="Kuo A."/>
            <person name="Mondo S."/>
            <person name="Pangilinan J."/>
            <person name="Riley R."/>
            <person name="LaButti K."/>
            <person name="Andreopoulos B."/>
            <person name="Lipzen A."/>
            <person name="Chen C."/>
            <person name="Yanf M."/>
            <person name="Daum C."/>
            <person name="Ng V."/>
            <person name="Clum A."/>
            <person name="Steindorff A."/>
            <person name="Ohm R."/>
            <person name="Martin F."/>
            <person name="Silar P."/>
            <person name="Natvig D."/>
            <person name="Lalanne C."/>
            <person name="Gautier V."/>
            <person name="Ament-velasquez S.L."/>
            <person name="Kruys A."/>
            <person name="Hutchinson M.I."/>
            <person name="Powell A.J."/>
            <person name="Barry K."/>
            <person name="Miller A.N."/>
            <person name="Grigoriev I.V."/>
            <person name="Debuchy R."/>
            <person name="Gladieux P."/>
            <person name="Thoren M.H."/>
            <person name="Johannesson H."/>
        </authorList>
    </citation>
    <scope>NUCLEOTIDE SEQUENCE</scope>
    <source>
        <strain evidence="2">SMH2392-1A</strain>
    </source>
</reference>
<accession>A0AA39ZT96</accession>
<evidence type="ECO:0000313" key="3">
    <source>
        <dbReference type="Proteomes" id="UP001172101"/>
    </source>
</evidence>
<feature type="region of interest" description="Disordered" evidence="1">
    <location>
        <begin position="211"/>
        <end position="248"/>
    </location>
</feature>
<dbReference type="EMBL" id="JAUIRO010000008">
    <property type="protein sequence ID" value="KAK0703104.1"/>
    <property type="molecule type" value="Genomic_DNA"/>
</dbReference>
<comment type="caution">
    <text evidence="2">The sequence shown here is derived from an EMBL/GenBank/DDBJ whole genome shotgun (WGS) entry which is preliminary data.</text>
</comment>
<dbReference type="GeneID" id="85330472"/>
<evidence type="ECO:0000313" key="2">
    <source>
        <dbReference type="EMBL" id="KAK0703104.1"/>
    </source>
</evidence>
<protein>
    <submittedName>
        <fullName evidence="2">Uncharacterized protein</fullName>
    </submittedName>
</protein>
<feature type="region of interest" description="Disordered" evidence="1">
    <location>
        <begin position="269"/>
        <end position="317"/>
    </location>
</feature>
<name>A0AA39ZT96_9PEZI</name>
<dbReference type="AlphaFoldDB" id="A0AA39ZT96"/>
<feature type="compositionally biased region" description="Basic and acidic residues" evidence="1">
    <location>
        <begin position="222"/>
        <end position="233"/>
    </location>
</feature>
<sequence>MPSREAVSNLGGSGPFKVRVLPLPLAGRKKCELQGDVVKYMPCAAQPGDKSYSEWSPVPSKQGTLLSLWLSRPSSGAARLFGTRSPPVGGCVTCGGGLTYDGSMGCDWKRRRLKPGLAVHGERRGVGNGPGCIAVYTDASNCQEDRAPCHVHVMSCPWPAQAHRGGTDASNYAPVRRESHYREQRFAAHASQLEFVGQEDGRLANLGNVRAGESLNSVSPRKNRDDSTKERKTSKLYPPPPPTTPQGSTLVLRATEVKAYQACFFRTTSQSSSDLDSDLDEEQTRRFPRLQQQGPQMYRPIRMRRRPEQLQQQPQQP</sequence>
<proteinExistence type="predicted"/>
<evidence type="ECO:0000256" key="1">
    <source>
        <dbReference type="SAM" id="MobiDB-lite"/>
    </source>
</evidence>
<gene>
    <name evidence="2" type="ORF">B0T26DRAFT_806845</name>
</gene>
<dbReference type="RefSeq" id="XP_060289963.1">
    <property type="nucleotide sequence ID" value="XM_060447202.1"/>
</dbReference>
<dbReference type="Proteomes" id="UP001172101">
    <property type="component" value="Unassembled WGS sequence"/>
</dbReference>
<organism evidence="2 3">
    <name type="scientific">Lasiosphaeria miniovina</name>
    <dbReference type="NCBI Taxonomy" id="1954250"/>
    <lineage>
        <taxon>Eukaryota</taxon>
        <taxon>Fungi</taxon>
        <taxon>Dikarya</taxon>
        <taxon>Ascomycota</taxon>
        <taxon>Pezizomycotina</taxon>
        <taxon>Sordariomycetes</taxon>
        <taxon>Sordariomycetidae</taxon>
        <taxon>Sordariales</taxon>
        <taxon>Lasiosphaeriaceae</taxon>
        <taxon>Lasiosphaeria</taxon>
    </lineage>
</organism>